<dbReference type="EMBL" id="CAJOBA010006972">
    <property type="protein sequence ID" value="CAF3788830.1"/>
    <property type="molecule type" value="Genomic_DNA"/>
</dbReference>
<dbReference type="AlphaFoldDB" id="A0A8S2J2X2"/>
<dbReference type="EMBL" id="CAJNOK010006962">
    <property type="protein sequence ID" value="CAF1020194.1"/>
    <property type="molecule type" value="Genomic_DNA"/>
</dbReference>
<evidence type="ECO:0000313" key="2">
    <source>
        <dbReference type="EMBL" id="CAF3788830.1"/>
    </source>
</evidence>
<evidence type="ECO:0008006" key="4">
    <source>
        <dbReference type="Google" id="ProtNLM"/>
    </source>
</evidence>
<sequence>MPEIKITRVQNETIKILDKNFPQDQRDLFLWFTDRARTLEELNLGEPQSIGYTAVAKVVTSKSDTIKSTTSSSAASSREGKLLRKEDSNVLSFDHNSHEIEEHHQNNLDEKPLLLEFLRQDILPFSGAGNARQWVLHIDAKFSELQLSFQDRIDLLPYFFTDEAIIWFSLNKNTIRCYTDFCQLFTLEYLKKEYSINCCNSVEQINNSSLRSPVVVNEHLVNPPIGDSNVKAPSIDSDSVTSADSKNVLLSTSTLSPTISKALIDRFVKDPIKFYGRKDHVITWLDEIEQQFKIMNLRESDKLNLIHICLKGEAHQWYKQCKEQLIS</sequence>
<dbReference type="Proteomes" id="UP000682733">
    <property type="component" value="Unassembled WGS sequence"/>
</dbReference>
<protein>
    <recommendedName>
        <fullName evidence="4">Retrotransposon gag domain-containing protein</fullName>
    </recommendedName>
</protein>
<evidence type="ECO:0000313" key="1">
    <source>
        <dbReference type="EMBL" id="CAF1020194.1"/>
    </source>
</evidence>
<evidence type="ECO:0000313" key="3">
    <source>
        <dbReference type="Proteomes" id="UP000682733"/>
    </source>
</evidence>
<name>A0A8S2J2X2_9BILA</name>
<accession>A0A8S2J2X2</accession>
<proteinExistence type="predicted"/>
<organism evidence="2 3">
    <name type="scientific">Didymodactylos carnosus</name>
    <dbReference type="NCBI Taxonomy" id="1234261"/>
    <lineage>
        <taxon>Eukaryota</taxon>
        <taxon>Metazoa</taxon>
        <taxon>Spiralia</taxon>
        <taxon>Gnathifera</taxon>
        <taxon>Rotifera</taxon>
        <taxon>Eurotatoria</taxon>
        <taxon>Bdelloidea</taxon>
        <taxon>Philodinida</taxon>
        <taxon>Philodinidae</taxon>
        <taxon>Didymodactylos</taxon>
    </lineage>
</organism>
<gene>
    <name evidence="1" type="ORF">OVA965_LOCUS15464</name>
    <name evidence="2" type="ORF">TMI583_LOCUS15472</name>
</gene>
<reference evidence="2" key="1">
    <citation type="submission" date="2021-02" db="EMBL/GenBank/DDBJ databases">
        <authorList>
            <person name="Nowell W R."/>
        </authorList>
    </citation>
    <scope>NUCLEOTIDE SEQUENCE</scope>
</reference>
<dbReference type="Proteomes" id="UP000677228">
    <property type="component" value="Unassembled WGS sequence"/>
</dbReference>
<comment type="caution">
    <text evidence="2">The sequence shown here is derived from an EMBL/GenBank/DDBJ whole genome shotgun (WGS) entry which is preliminary data.</text>
</comment>